<proteinExistence type="predicted"/>
<reference evidence="1" key="1">
    <citation type="submission" date="2020-12" db="EMBL/GenBank/DDBJ databases">
        <title>Taurinivorans muris gen. nov., sp. nov., fundamental and realized metabolic niche of a ubiquitous sulfidogenic bacterium in the murine intestine.</title>
        <authorList>
            <person name="Ye H."/>
            <person name="Hanson B.T."/>
            <person name="Loy A."/>
        </authorList>
    </citation>
    <scope>NUCLEOTIDE SEQUENCE</scope>
    <source>
        <strain evidence="1">LT0009</strain>
    </source>
</reference>
<organism evidence="1 2">
    <name type="scientific">Taurinivorans muris</name>
    <dbReference type="NCBI Taxonomy" id="2787751"/>
    <lineage>
        <taxon>Bacteria</taxon>
        <taxon>Pseudomonadati</taxon>
        <taxon>Thermodesulfobacteriota</taxon>
        <taxon>Desulfovibrionia</taxon>
        <taxon>Desulfovibrionales</taxon>
        <taxon>Desulfovibrionaceae</taxon>
        <taxon>Taurinivorans</taxon>
    </lineage>
</organism>
<name>A0ABY5XZH6_9BACT</name>
<sequence>MAFHGFQSSFTAGELSPSLAVRIDLARYHTGCSLLENMVVHPHGGASKRGGLRYLAALAGKTRLMPFIFSSAETYVLAWSEKKLSFFTKEGQLLDGAGNPYVLTTPFSYETAKKMGFVQSADVVYLVSEDFAPYKLCRYAHDNWKLEAVNFSPKAAPPAGLGAWLYDVRTSSEKTSDGNGLKQWSFVVTQINQAGEESLPSAVCSVEGPENLRQTCYPKLSWQQCAGAEEYRIYQEKNGKYGYIGSSLVPCFDAKNIAPDMTDCPPKAHNPFVNGNYPSCVCFHQQRLVFAGSKKRPQTLWFSRTGNFESFTRSSPVKADDAMEISIAGNEVSRISWLVSLRTLLVGTGGTEWEVKSNAGALTASDISLVPQSYRGSSRLPALIIGSSVLHINRTQREMHDLVYDFGTDSYSGSDHAVLAGHLFANRAITDWAYQQSPDSVIWCVRDDGALLGHTFLREHEVFAWHRHDTQGKFIAVCSLPGASADEVFFVVEREIGEQKHYFLERMEHNRQNTPQEDMSASSLFYVDCGLSYHAKENRDVPIRYVGGLEHLQGMEVAIIANGAVCPRQKVRTLSYEKNGETVQIAGIDIGYEAYDIVIGLPYAAKLKSMPVEAENGYANTLGKRKRIQGISVYFQNTNHAKIGTDFTRMNEVKWRRNEKPGQAVDLQTDYVFMHLTQHYENQNHVCIMSEAPLPLTVLALLPEVQVGG</sequence>
<dbReference type="RefSeq" id="WP_334314869.1">
    <property type="nucleotide sequence ID" value="NZ_CP065938.1"/>
</dbReference>
<gene>
    <name evidence="1" type="ORF">JBF11_07520</name>
</gene>
<keyword evidence="2" id="KW-1185">Reference proteome</keyword>
<accession>A0ABY5XZH6</accession>
<dbReference type="EMBL" id="CP065938">
    <property type="protein sequence ID" value="UWX05297.1"/>
    <property type="molecule type" value="Genomic_DNA"/>
</dbReference>
<protein>
    <submittedName>
        <fullName evidence="1">Uncharacterized protein</fullName>
    </submittedName>
</protein>
<evidence type="ECO:0000313" key="1">
    <source>
        <dbReference type="EMBL" id="UWX05297.1"/>
    </source>
</evidence>
<dbReference type="Proteomes" id="UP001058120">
    <property type="component" value="Chromosome"/>
</dbReference>
<evidence type="ECO:0000313" key="2">
    <source>
        <dbReference type="Proteomes" id="UP001058120"/>
    </source>
</evidence>